<protein>
    <recommendedName>
        <fullName evidence="3">ABC transporter domain-containing protein</fullName>
    </recommendedName>
</protein>
<sequence length="414" mass="46224">MAYGNLTSLLAPTTSTQEPRQDNALPPRQLGITWKNLTVQVASANAAVHENVLSQLNPINILHRLRRRLAKRTILDNSHGCVKPGEMLLVLGRPRSGCSTLLNVLANQRHGHASVSGDVHYGSMDATEAKRYRGQIVLSSEDEVFFPSLTVGQTMDFAARLKSPNQHASTKSFQENASHSLLRSLGIDHTTTTMIGNEYIRGVSGGERRRVSIAEYLTTRGSIYCWDNSTRGLDASTALEYVKTVRDLTDRSGLSSIMTLYQAGSDIYHLFDKVLVLEQGHQIFYGPYKAARPFIEGLGFQCREGTNVADFLTGITIETERIIRPGFELGFPRSAEAIRDKYEESKIYSETAAEYEYPSTAEAREWTRQFQATIQGEKNTYLPEKSPLTVGFICQVHACTIRQYQVIFGDRVTF</sequence>
<proteinExistence type="predicted"/>
<evidence type="ECO:0000256" key="2">
    <source>
        <dbReference type="SAM" id="MobiDB-lite"/>
    </source>
</evidence>
<keyword evidence="1" id="KW-0813">Transport</keyword>
<feature type="region of interest" description="Disordered" evidence="2">
    <location>
        <begin position="1"/>
        <end position="26"/>
    </location>
</feature>
<dbReference type="Gene3D" id="3.40.50.300">
    <property type="entry name" value="P-loop containing nucleotide triphosphate hydrolases"/>
    <property type="match status" value="1"/>
</dbReference>
<feature type="domain" description="ABC transporter" evidence="3">
    <location>
        <begin position="56"/>
        <end position="304"/>
    </location>
</feature>
<dbReference type="SUPFAM" id="SSF52540">
    <property type="entry name" value="P-loop containing nucleoside triphosphate hydrolases"/>
    <property type="match status" value="1"/>
</dbReference>
<dbReference type="CDD" id="cd03233">
    <property type="entry name" value="ABCG_PDR_domain1"/>
    <property type="match status" value="1"/>
</dbReference>
<dbReference type="EMBL" id="JAZAVJ010000039">
    <property type="protein sequence ID" value="KAK7419313.1"/>
    <property type="molecule type" value="Genomic_DNA"/>
</dbReference>
<dbReference type="PROSITE" id="PS50893">
    <property type="entry name" value="ABC_TRANSPORTER_2"/>
    <property type="match status" value="1"/>
</dbReference>
<dbReference type="PANTHER" id="PTHR19241">
    <property type="entry name" value="ATP-BINDING CASSETTE TRANSPORTER"/>
    <property type="match status" value="1"/>
</dbReference>
<dbReference type="InterPro" id="IPR003439">
    <property type="entry name" value="ABC_transporter-like_ATP-bd"/>
</dbReference>
<evidence type="ECO:0000313" key="5">
    <source>
        <dbReference type="Proteomes" id="UP001498476"/>
    </source>
</evidence>
<gene>
    <name evidence="4" type="ORF">QQX98_003465</name>
</gene>
<dbReference type="PROSITE" id="PS00211">
    <property type="entry name" value="ABC_TRANSPORTER_1"/>
    <property type="match status" value="1"/>
</dbReference>
<comment type="caution">
    <text evidence="4">The sequence shown here is derived from an EMBL/GenBank/DDBJ whole genome shotgun (WGS) entry which is preliminary data.</text>
</comment>
<dbReference type="InterPro" id="IPR034001">
    <property type="entry name" value="ABCG_PDR_1"/>
</dbReference>
<dbReference type="Pfam" id="PF00005">
    <property type="entry name" value="ABC_tran"/>
    <property type="match status" value="1"/>
</dbReference>
<accession>A0ABR1HEX0</accession>
<name>A0ABR1HEX0_9HYPO</name>
<dbReference type="InterPro" id="IPR017871">
    <property type="entry name" value="ABC_transporter-like_CS"/>
</dbReference>
<evidence type="ECO:0000313" key="4">
    <source>
        <dbReference type="EMBL" id="KAK7419313.1"/>
    </source>
</evidence>
<feature type="compositionally biased region" description="Polar residues" evidence="2">
    <location>
        <begin position="1"/>
        <end position="18"/>
    </location>
</feature>
<keyword evidence="5" id="KW-1185">Reference proteome</keyword>
<organism evidence="4 5">
    <name type="scientific">Neonectria punicea</name>
    <dbReference type="NCBI Taxonomy" id="979145"/>
    <lineage>
        <taxon>Eukaryota</taxon>
        <taxon>Fungi</taxon>
        <taxon>Dikarya</taxon>
        <taxon>Ascomycota</taxon>
        <taxon>Pezizomycotina</taxon>
        <taxon>Sordariomycetes</taxon>
        <taxon>Hypocreomycetidae</taxon>
        <taxon>Hypocreales</taxon>
        <taxon>Nectriaceae</taxon>
        <taxon>Neonectria</taxon>
    </lineage>
</organism>
<dbReference type="Proteomes" id="UP001498476">
    <property type="component" value="Unassembled WGS sequence"/>
</dbReference>
<evidence type="ECO:0000256" key="1">
    <source>
        <dbReference type="ARBA" id="ARBA00022448"/>
    </source>
</evidence>
<reference evidence="4 5" key="1">
    <citation type="journal article" date="2025" name="Microbiol. Resour. Announc.">
        <title>Draft genome sequences for Neonectria magnoliae and Neonectria punicea, canker pathogens of Liriodendron tulipifera and Acer saccharum in West Virginia.</title>
        <authorList>
            <person name="Petronek H.M."/>
            <person name="Kasson M.T."/>
            <person name="Metheny A.M."/>
            <person name="Stauder C.M."/>
            <person name="Lovett B."/>
            <person name="Lynch S.C."/>
            <person name="Garnas J.R."/>
            <person name="Kasson L.R."/>
            <person name="Stajich J.E."/>
        </authorList>
    </citation>
    <scope>NUCLEOTIDE SEQUENCE [LARGE SCALE GENOMIC DNA]</scope>
    <source>
        <strain evidence="4 5">NRRL 64653</strain>
    </source>
</reference>
<evidence type="ECO:0000259" key="3">
    <source>
        <dbReference type="PROSITE" id="PS50893"/>
    </source>
</evidence>
<dbReference type="InterPro" id="IPR027417">
    <property type="entry name" value="P-loop_NTPase"/>
</dbReference>